<dbReference type="InterPro" id="IPR036890">
    <property type="entry name" value="HATPase_C_sf"/>
</dbReference>
<dbReference type="GO" id="GO:0016301">
    <property type="term" value="F:kinase activity"/>
    <property type="evidence" value="ECO:0007669"/>
    <property type="project" value="UniProtKB-KW"/>
</dbReference>
<dbReference type="Gene3D" id="3.30.565.10">
    <property type="entry name" value="Histidine kinase-like ATPase, C-terminal domain"/>
    <property type="match status" value="1"/>
</dbReference>
<dbReference type="Gene3D" id="2.130.10.10">
    <property type="entry name" value="YVTN repeat-like/Quinoprotein amine dehydrogenase"/>
    <property type="match status" value="1"/>
</dbReference>
<evidence type="ECO:0000256" key="1">
    <source>
        <dbReference type="SAM" id="Phobius"/>
    </source>
</evidence>
<feature type="transmembrane region" description="Helical" evidence="1">
    <location>
        <begin position="428"/>
        <end position="450"/>
    </location>
</feature>
<dbReference type="Gene3D" id="2.60.40.10">
    <property type="entry name" value="Immunoglobulins"/>
    <property type="match status" value="1"/>
</dbReference>
<reference evidence="4 5" key="1">
    <citation type="submission" date="2024-03" db="EMBL/GenBank/DDBJ databases">
        <authorList>
            <person name="Cao K."/>
        </authorList>
    </citation>
    <scope>NUCLEOTIDE SEQUENCE [LARGE SCALE GENOMIC DNA]</scope>
    <source>
        <strain evidence="4 5">MCCC 1K00696</strain>
    </source>
</reference>
<dbReference type="PANTHER" id="PTHR34220">
    <property type="entry name" value="SENSOR HISTIDINE KINASE YPDA"/>
    <property type="match status" value="1"/>
</dbReference>
<proteinExistence type="predicted"/>
<dbReference type="InterPro" id="IPR010559">
    <property type="entry name" value="Sig_transdc_His_kin_internal"/>
</dbReference>
<dbReference type="PANTHER" id="PTHR34220:SF7">
    <property type="entry name" value="SENSOR HISTIDINE KINASE YPDA"/>
    <property type="match status" value="1"/>
</dbReference>
<feature type="domain" description="Signal transduction histidine kinase internal region" evidence="2">
    <location>
        <begin position="474"/>
        <end position="548"/>
    </location>
</feature>
<evidence type="ECO:0000259" key="2">
    <source>
        <dbReference type="Pfam" id="PF06580"/>
    </source>
</evidence>
<dbReference type="SUPFAM" id="SSF55874">
    <property type="entry name" value="ATPase domain of HSP90 chaperone/DNA topoisomerase II/histidine kinase"/>
    <property type="match status" value="1"/>
</dbReference>
<dbReference type="InterPro" id="IPR050640">
    <property type="entry name" value="Bact_2-comp_sensor_kinase"/>
</dbReference>
<dbReference type="InterPro" id="IPR011123">
    <property type="entry name" value="Y_Y_Y"/>
</dbReference>
<sequence>MKKSIVNLIIFRKLYLKKVLLILIVCLPFSVFSQDSVFEEITAFKNFDTSSIFEITQDNNHTIWLRTNKDLLNYNGKFISNRFKNSAIKSSLSTALFINNDSVFIGNSNNLSLITKSNIFSFEAKGVNKIFKHKNIYYVASNHGIFYFNRNYLQPLKTTYNLDFSIINDIIFYDNNFIVASNSGLWILSDLFNPKTITLLSKGNFSTFKMYQNKLFVLKNKRTIFQLKPNNQLIEKYTSDEEFNFEVVTDKLYLFSKQTGIDVLNAENFIFEKRINKYNSNINSNVITAIFEDFEGNLFLATENSFYIQKNKKSLLKPNLYIDKVLINYKSLDTINLNNYTKKLHLNSFSNNISIALNSNVFSSDKTIEYRYKLGDKFSPWQAINQINFANLKPGSYQFVAEARFKNNKNNSFKSFSFIIKKPIYQELWFYIICAIAFLLIAIFFLEMHLKKVNKRNQKKIKDLEIKNHLQTLEQKALQLQMNPHFIFNVLNGIKALGNSEKKQELNETISSFSVLLRSVLNNSRLEEISLKEEITTLKNYLKLEQQMSSKNFDFFIEENLNGIDAEEILIPPMLMQPFVENAIKHGISKINRKGNILITFDVKQAFLHCSIIDNGIGIYHDTTNNSEKKHTSVAFKVTKERIENLSKYNVFTAKEIFKESNCIGTKISFKIPLKTDY</sequence>
<gene>
    <name evidence="4" type="ORF">WG950_01580</name>
</gene>
<dbReference type="InterPro" id="IPR015943">
    <property type="entry name" value="WD40/YVTN_repeat-like_dom_sf"/>
</dbReference>
<accession>A0ABZ2TSI5</accession>
<name>A0ABZ2TSI5_9FLAO</name>
<dbReference type="Pfam" id="PF07495">
    <property type="entry name" value="Y_Y_Y"/>
    <property type="match status" value="1"/>
</dbReference>
<keyword evidence="1" id="KW-1133">Transmembrane helix</keyword>
<dbReference type="RefSeq" id="WP_340933710.1">
    <property type="nucleotide sequence ID" value="NZ_CP150496.1"/>
</dbReference>
<dbReference type="Proteomes" id="UP001491088">
    <property type="component" value="Chromosome"/>
</dbReference>
<keyword evidence="1" id="KW-0472">Membrane</keyword>
<keyword evidence="4" id="KW-0418">Kinase</keyword>
<dbReference type="EMBL" id="CP150496">
    <property type="protein sequence ID" value="WYW55955.1"/>
    <property type="molecule type" value="Genomic_DNA"/>
</dbReference>
<evidence type="ECO:0000313" key="5">
    <source>
        <dbReference type="Proteomes" id="UP001491088"/>
    </source>
</evidence>
<evidence type="ECO:0000313" key="4">
    <source>
        <dbReference type="EMBL" id="WYW55955.1"/>
    </source>
</evidence>
<evidence type="ECO:0000259" key="3">
    <source>
        <dbReference type="Pfam" id="PF07495"/>
    </source>
</evidence>
<organism evidence="4 5">
    <name type="scientific">Polaribacter marinaquae</name>
    <dbReference type="NCBI Taxonomy" id="1642819"/>
    <lineage>
        <taxon>Bacteria</taxon>
        <taxon>Pseudomonadati</taxon>
        <taxon>Bacteroidota</taxon>
        <taxon>Flavobacteriia</taxon>
        <taxon>Flavobacteriales</taxon>
        <taxon>Flavobacteriaceae</taxon>
    </lineage>
</organism>
<dbReference type="Pfam" id="PF06580">
    <property type="entry name" value="His_kinase"/>
    <property type="match status" value="1"/>
</dbReference>
<protein>
    <submittedName>
        <fullName evidence="4">Histidine kinase</fullName>
    </submittedName>
</protein>
<keyword evidence="4" id="KW-0808">Transferase</keyword>
<dbReference type="InterPro" id="IPR013783">
    <property type="entry name" value="Ig-like_fold"/>
</dbReference>
<feature type="domain" description="Two component regulator three Y" evidence="3">
    <location>
        <begin position="362"/>
        <end position="421"/>
    </location>
</feature>
<keyword evidence="1" id="KW-0812">Transmembrane</keyword>
<keyword evidence="5" id="KW-1185">Reference proteome</keyword>